<dbReference type="AlphaFoldDB" id="A0A0G0L4W1"/>
<dbReference type="STRING" id="1618570.UT08_C0002G0089"/>
<evidence type="ECO:0000256" key="1">
    <source>
        <dbReference type="ARBA" id="ARBA00022491"/>
    </source>
</evidence>
<accession>A0A0G0L4W1</accession>
<feature type="domain" description="Heat-inducible transcription repressor HrcA C-terminal" evidence="6">
    <location>
        <begin position="85"/>
        <end position="228"/>
    </location>
</feature>
<protein>
    <recommendedName>
        <fullName evidence="5">Heat-inducible transcription repressor HrcA</fullName>
    </recommendedName>
</protein>
<name>A0A0G0L4W1_9BACT</name>
<gene>
    <name evidence="5" type="primary">hrcA</name>
    <name evidence="8" type="ORF">UT08_C0002G0089</name>
</gene>
<dbReference type="GO" id="GO:0045892">
    <property type="term" value="P:negative regulation of DNA-templated transcription"/>
    <property type="evidence" value="ECO:0007669"/>
    <property type="project" value="UniProtKB-UniRule"/>
</dbReference>
<comment type="function">
    <text evidence="5">Negative regulator of class I heat shock genes (grpE-dnaK-dnaJ and groELS operons). Prevents heat-shock induction of these operons.</text>
</comment>
<feature type="domain" description="Winged helix-turn-helix transcription repressor HrcA DNA-binding" evidence="7">
    <location>
        <begin position="5"/>
        <end position="75"/>
    </location>
</feature>
<evidence type="ECO:0000256" key="5">
    <source>
        <dbReference type="HAMAP-Rule" id="MF_00081"/>
    </source>
</evidence>
<organism evidence="8 9">
    <name type="scientific">Candidatus Woesebacteria bacterium GW2011_GWB1_38_8</name>
    <dbReference type="NCBI Taxonomy" id="1618570"/>
    <lineage>
        <taxon>Bacteria</taxon>
        <taxon>Candidatus Woeseibacteriota</taxon>
    </lineage>
</organism>
<dbReference type="Gene3D" id="3.30.450.40">
    <property type="match status" value="1"/>
</dbReference>
<comment type="similarity">
    <text evidence="5">Belongs to the HrcA family.</text>
</comment>
<proteinExistence type="inferred from homology"/>
<comment type="caution">
    <text evidence="8">The sequence shown here is derived from an EMBL/GenBank/DDBJ whole genome shotgun (WGS) entry which is preliminary data.</text>
</comment>
<evidence type="ECO:0000313" key="8">
    <source>
        <dbReference type="EMBL" id="KKQ86067.1"/>
    </source>
</evidence>
<dbReference type="InterPro" id="IPR021153">
    <property type="entry name" value="HrcA_C"/>
</dbReference>
<dbReference type="SUPFAM" id="SSF55781">
    <property type="entry name" value="GAF domain-like"/>
    <property type="match status" value="1"/>
</dbReference>
<evidence type="ECO:0000256" key="2">
    <source>
        <dbReference type="ARBA" id="ARBA00023015"/>
    </source>
</evidence>
<dbReference type="InterPro" id="IPR036390">
    <property type="entry name" value="WH_DNA-bd_sf"/>
</dbReference>
<evidence type="ECO:0000256" key="3">
    <source>
        <dbReference type="ARBA" id="ARBA00023016"/>
    </source>
</evidence>
<dbReference type="HAMAP" id="MF_00081">
    <property type="entry name" value="HrcA"/>
    <property type="match status" value="1"/>
</dbReference>
<evidence type="ECO:0000259" key="7">
    <source>
        <dbReference type="Pfam" id="PF03444"/>
    </source>
</evidence>
<dbReference type="GO" id="GO:0003677">
    <property type="term" value="F:DNA binding"/>
    <property type="evidence" value="ECO:0007669"/>
    <property type="project" value="InterPro"/>
</dbReference>
<dbReference type="PANTHER" id="PTHR34824:SF1">
    <property type="entry name" value="HEAT-INDUCIBLE TRANSCRIPTION REPRESSOR HRCA"/>
    <property type="match status" value="1"/>
</dbReference>
<dbReference type="PATRIC" id="fig|1618570.3.peg.255"/>
<keyword evidence="4 5" id="KW-0804">Transcription</keyword>
<dbReference type="Pfam" id="PF03444">
    <property type="entry name" value="WHD_HrcA"/>
    <property type="match status" value="1"/>
</dbReference>
<dbReference type="SUPFAM" id="SSF46785">
    <property type="entry name" value="Winged helix' DNA-binding domain"/>
    <property type="match status" value="1"/>
</dbReference>
<sequence length="244" mass="27560">MSDALTARQTQILKTIIDEYIELAEPVGSESLDKRYNLGVSPATIRNEMFSLTKMGYLRQPHTSAGRIPTPRAMKFYIDQLMEEKQMSVAEEVKAKEEVVGARQDISVLLDEATHELAHITKSLSVATLDEDDKIWHSGYAYVFSNPEFTDLETTMHLFSFLEEAQQMHELFFGRMTGSSPVEVIFGEELGWPGFYPIGVVGTRFVCRGKQGALGVIGPSRLAYPRIIPIVRYFKDLIEQAYKP</sequence>
<dbReference type="InterPro" id="IPR002571">
    <property type="entry name" value="HrcA"/>
</dbReference>
<reference evidence="8 9" key="1">
    <citation type="journal article" date="2015" name="Nature">
        <title>rRNA introns, odd ribosomes, and small enigmatic genomes across a large radiation of phyla.</title>
        <authorList>
            <person name="Brown C.T."/>
            <person name="Hug L.A."/>
            <person name="Thomas B.C."/>
            <person name="Sharon I."/>
            <person name="Castelle C.J."/>
            <person name="Singh A."/>
            <person name="Wilkins M.J."/>
            <person name="Williams K.H."/>
            <person name="Banfield J.F."/>
        </authorList>
    </citation>
    <scope>NUCLEOTIDE SEQUENCE [LARGE SCALE GENOMIC DNA]</scope>
</reference>
<dbReference type="InterPro" id="IPR036388">
    <property type="entry name" value="WH-like_DNA-bd_sf"/>
</dbReference>
<keyword evidence="2 5" id="KW-0805">Transcription regulation</keyword>
<keyword evidence="1 5" id="KW-0678">Repressor</keyword>
<keyword evidence="3 5" id="KW-0346">Stress response</keyword>
<dbReference type="EMBL" id="LBVL01000002">
    <property type="protein sequence ID" value="KKQ86067.1"/>
    <property type="molecule type" value="Genomic_DNA"/>
</dbReference>
<dbReference type="Gene3D" id="1.10.10.10">
    <property type="entry name" value="Winged helix-like DNA-binding domain superfamily/Winged helix DNA-binding domain"/>
    <property type="match status" value="1"/>
</dbReference>
<evidence type="ECO:0000313" key="9">
    <source>
        <dbReference type="Proteomes" id="UP000034081"/>
    </source>
</evidence>
<dbReference type="PANTHER" id="PTHR34824">
    <property type="entry name" value="HEAT-INDUCIBLE TRANSCRIPTION REPRESSOR HRCA"/>
    <property type="match status" value="1"/>
</dbReference>
<evidence type="ECO:0000256" key="4">
    <source>
        <dbReference type="ARBA" id="ARBA00023163"/>
    </source>
</evidence>
<dbReference type="Pfam" id="PF01628">
    <property type="entry name" value="HrcA"/>
    <property type="match status" value="1"/>
</dbReference>
<dbReference type="Proteomes" id="UP000034081">
    <property type="component" value="Unassembled WGS sequence"/>
</dbReference>
<dbReference type="InterPro" id="IPR029016">
    <property type="entry name" value="GAF-like_dom_sf"/>
</dbReference>
<dbReference type="InterPro" id="IPR005104">
    <property type="entry name" value="WHTH_HrcA_DNA-bd"/>
</dbReference>
<evidence type="ECO:0000259" key="6">
    <source>
        <dbReference type="Pfam" id="PF01628"/>
    </source>
</evidence>